<comment type="caution">
    <text evidence="3">The sequence shown here is derived from an EMBL/GenBank/DDBJ whole genome shotgun (WGS) entry which is preliminary data.</text>
</comment>
<gene>
    <name evidence="3" type="ORF">Tfer_2566</name>
</gene>
<feature type="signal peptide" evidence="1">
    <location>
        <begin position="1"/>
        <end position="22"/>
    </location>
</feature>
<dbReference type="RefSeq" id="WP_052218652.1">
    <property type="nucleotide sequence ID" value="NZ_LGTE01000021.1"/>
</dbReference>
<accession>A0A0L6W0A0</accession>
<name>A0A0L6W0A0_9FIRM</name>
<reference evidence="4" key="1">
    <citation type="submission" date="2015-07" db="EMBL/GenBank/DDBJ databases">
        <title>Complete Genome of Thermincola ferriacetica strain Z-0001T.</title>
        <authorList>
            <person name="Lusk B."/>
            <person name="Badalamenti J.P."/>
            <person name="Parameswaran P."/>
            <person name="Bond D.R."/>
            <person name="Torres C.I."/>
        </authorList>
    </citation>
    <scope>NUCLEOTIDE SEQUENCE [LARGE SCALE GENOMIC DNA]</scope>
    <source>
        <strain evidence="4">Z-0001</strain>
    </source>
</reference>
<keyword evidence="4" id="KW-1185">Reference proteome</keyword>
<dbReference type="Pfam" id="PF09084">
    <property type="entry name" value="NMT1"/>
    <property type="match status" value="1"/>
</dbReference>
<sequence length="352" mass="38850" precursor="true">MRRKVLLSTVLAALMLITPFLAGCAKQPAGQTKATANTGEPTEKQPKLQKVVVAEATRGEYWLPVYLAHQLGYFKEEGLEAEFVTYKDGPLALLGLVSGDAQFCIIGFEPVLRAYEQGKKTKVILTTTYNQPYMFATRKGINKISDLKGKVIFAGMPSSAPYAFARAVLKTAGLDPDKDVTFANLEYGAEIAALSKGEIDGTYVRASRYPEFTAIGANILVDATDPPQHKKIFGSERYEAMTVQVTDDFIKTNPETVQKFVNAVVKAMKWQFDHSDEEVAAKIAPLFPGRKIDARLINTVKRSLSPDGYFTKEGYATVERFCKDVGLITKPVPFEEVIDQSFIKKAHETLGK</sequence>
<evidence type="ECO:0000256" key="1">
    <source>
        <dbReference type="SAM" id="SignalP"/>
    </source>
</evidence>
<dbReference type="InterPro" id="IPR015168">
    <property type="entry name" value="SsuA/THI5"/>
</dbReference>
<dbReference type="Gene3D" id="3.40.190.10">
    <property type="entry name" value="Periplasmic binding protein-like II"/>
    <property type="match status" value="2"/>
</dbReference>
<dbReference type="PROSITE" id="PS51257">
    <property type="entry name" value="PROKAR_LIPOPROTEIN"/>
    <property type="match status" value="1"/>
</dbReference>
<feature type="chain" id="PRO_5005568717" evidence="1">
    <location>
        <begin position="23"/>
        <end position="352"/>
    </location>
</feature>
<feature type="domain" description="SsuA/THI5-like" evidence="2">
    <location>
        <begin position="63"/>
        <end position="277"/>
    </location>
</feature>
<evidence type="ECO:0000313" key="4">
    <source>
        <dbReference type="Proteomes" id="UP000037175"/>
    </source>
</evidence>
<proteinExistence type="predicted"/>
<dbReference type="SUPFAM" id="SSF53850">
    <property type="entry name" value="Periplasmic binding protein-like II"/>
    <property type="match status" value="1"/>
</dbReference>
<dbReference type="Proteomes" id="UP000037175">
    <property type="component" value="Unassembled WGS sequence"/>
</dbReference>
<protein>
    <submittedName>
        <fullName evidence="3">NMT1/THI5 like domain-containing protein</fullName>
    </submittedName>
</protein>
<organism evidence="3 4">
    <name type="scientific">Thermincola ferriacetica</name>
    <dbReference type="NCBI Taxonomy" id="281456"/>
    <lineage>
        <taxon>Bacteria</taxon>
        <taxon>Bacillati</taxon>
        <taxon>Bacillota</taxon>
        <taxon>Clostridia</taxon>
        <taxon>Eubacteriales</taxon>
        <taxon>Thermincolaceae</taxon>
        <taxon>Thermincola</taxon>
    </lineage>
</organism>
<dbReference type="EMBL" id="LGTE01000021">
    <property type="protein sequence ID" value="KNZ68843.1"/>
    <property type="molecule type" value="Genomic_DNA"/>
</dbReference>
<keyword evidence="1" id="KW-0732">Signal</keyword>
<dbReference type="PANTHER" id="PTHR30024">
    <property type="entry name" value="ALIPHATIC SULFONATES-BINDING PROTEIN-RELATED"/>
    <property type="match status" value="1"/>
</dbReference>
<dbReference type="AlphaFoldDB" id="A0A0L6W0A0"/>
<evidence type="ECO:0000313" key="3">
    <source>
        <dbReference type="EMBL" id="KNZ68843.1"/>
    </source>
</evidence>
<evidence type="ECO:0000259" key="2">
    <source>
        <dbReference type="Pfam" id="PF09084"/>
    </source>
</evidence>
<dbReference type="PATRIC" id="fig|281456.6.peg.2721"/>